<evidence type="ECO:0000313" key="2">
    <source>
        <dbReference type="Proteomes" id="UP000799754"/>
    </source>
</evidence>
<protein>
    <submittedName>
        <fullName evidence="1">Uncharacterized protein</fullName>
    </submittedName>
</protein>
<reference evidence="1" key="1">
    <citation type="journal article" date="2020" name="Stud. Mycol.">
        <title>101 Dothideomycetes genomes: a test case for predicting lifestyles and emergence of pathogens.</title>
        <authorList>
            <person name="Haridas S."/>
            <person name="Albert R."/>
            <person name="Binder M."/>
            <person name="Bloem J."/>
            <person name="Labutti K."/>
            <person name="Salamov A."/>
            <person name="Andreopoulos B."/>
            <person name="Baker S."/>
            <person name="Barry K."/>
            <person name="Bills G."/>
            <person name="Bluhm B."/>
            <person name="Cannon C."/>
            <person name="Castanera R."/>
            <person name="Culley D."/>
            <person name="Daum C."/>
            <person name="Ezra D."/>
            <person name="Gonzalez J."/>
            <person name="Henrissat B."/>
            <person name="Kuo A."/>
            <person name="Liang C."/>
            <person name="Lipzen A."/>
            <person name="Lutzoni F."/>
            <person name="Magnuson J."/>
            <person name="Mondo S."/>
            <person name="Nolan M."/>
            <person name="Ohm R."/>
            <person name="Pangilinan J."/>
            <person name="Park H.-J."/>
            <person name="Ramirez L."/>
            <person name="Alfaro M."/>
            <person name="Sun H."/>
            <person name="Tritt A."/>
            <person name="Yoshinaga Y."/>
            <person name="Zwiers L.-H."/>
            <person name="Turgeon B."/>
            <person name="Goodwin S."/>
            <person name="Spatafora J."/>
            <person name="Crous P."/>
            <person name="Grigoriev I."/>
        </authorList>
    </citation>
    <scope>NUCLEOTIDE SEQUENCE</scope>
    <source>
        <strain evidence="1">CBS 525.71</strain>
    </source>
</reference>
<evidence type="ECO:0000313" key="1">
    <source>
        <dbReference type="EMBL" id="KAF2630026.1"/>
    </source>
</evidence>
<proteinExistence type="predicted"/>
<dbReference type="Proteomes" id="UP000799754">
    <property type="component" value="Unassembled WGS sequence"/>
</dbReference>
<gene>
    <name evidence="1" type="ORF">BU25DRAFT_408623</name>
</gene>
<organism evidence="1 2">
    <name type="scientific">Macroventuria anomochaeta</name>
    <dbReference type="NCBI Taxonomy" id="301207"/>
    <lineage>
        <taxon>Eukaryota</taxon>
        <taxon>Fungi</taxon>
        <taxon>Dikarya</taxon>
        <taxon>Ascomycota</taxon>
        <taxon>Pezizomycotina</taxon>
        <taxon>Dothideomycetes</taxon>
        <taxon>Pleosporomycetidae</taxon>
        <taxon>Pleosporales</taxon>
        <taxon>Pleosporineae</taxon>
        <taxon>Didymellaceae</taxon>
        <taxon>Macroventuria</taxon>
    </lineage>
</organism>
<sequence>MQTPTTHILLAATLPLRTTLAQNTTTDFTSTRNGISQLDVCCLSFLDIPYISSPNASVESVGSVPFLELPNQDPWHLFILVNDTGPNLNGDCFRYTRESFLSVPNKASNTSVCLYQFTPLNTTNLTNGSSCAGVFSDECMLFMQEMLSNATISEWRPDNSCPDPFLSGARLDRLLELCGRSTPNAQLYSRESACKYLAYALCVCCRIDRVTIRCSE</sequence>
<name>A0ACB6S7A7_9PLEO</name>
<comment type="caution">
    <text evidence="1">The sequence shown here is derived from an EMBL/GenBank/DDBJ whole genome shotgun (WGS) entry which is preliminary data.</text>
</comment>
<keyword evidence="2" id="KW-1185">Reference proteome</keyword>
<dbReference type="EMBL" id="MU006708">
    <property type="protein sequence ID" value="KAF2630026.1"/>
    <property type="molecule type" value="Genomic_DNA"/>
</dbReference>
<accession>A0ACB6S7A7</accession>